<evidence type="ECO:0000313" key="2">
    <source>
        <dbReference type="Proteomes" id="UP001432146"/>
    </source>
</evidence>
<comment type="caution">
    <text evidence="1">The sequence shown here is derived from an EMBL/GenBank/DDBJ whole genome shotgun (WGS) entry which is preliminary data.</text>
</comment>
<dbReference type="EMBL" id="JAWNGG020000072">
    <property type="protein sequence ID" value="KAK9303795.1"/>
    <property type="molecule type" value="Genomic_DNA"/>
</dbReference>
<protein>
    <submittedName>
        <fullName evidence="1">Uncharacterized protein</fullName>
    </submittedName>
</protein>
<keyword evidence="2" id="KW-1185">Reference proteome</keyword>
<reference evidence="1 2" key="1">
    <citation type="submission" date="2024-05" db="EMBL/GenBank/DDBJ databases">
        <title>The nuclear and mitochondrial genome assemblies of Tetragonisca angustula (Apidae: Meliponini), a tiny yet remarkable pollinator in the Neotropics.</title>
        <authorList>
            <person name="Ferrari R."/>
            <person name="Ricardo P.C."/>
            <person name="Dias F.C."/>
            <person name="Araujo N.S."/>
            <person name="Soares D.O."/>
            <person name="Zhou Q.-S."/>
            <person name="Zhu C.-D."/>
            <person name="Coutinho L."/>
            <person name="Airas M.C."/>
            <person name="Batista T.M."/>
        </authorList>
    </citation>
    <scope>NUCLEOTIDE SEQUENCE [LARGE SCALE GENOMIC DNA]</scope>
    <source>
        <strain evidence="1">ASF017062</strain>
        <tissue evidence="1">Abdomen</tissue>
    </source>
</reference>
<name>A0AAW1A1K1_9HYME</name>
<dbReference type="Proteomes" id="UP001432146">
    <property type="component" value="Unassembled WGS sequence"/>
</dbReference>
<proteinExistence type="predicted"/>
<accession>A0AAW1A1K1</accession>
<organism evidence="1 2">
    <name type="scientific">Tetragonisca angustula</name>
    <dbReference type="NCBI Taxonomy" id="166442"/>
    <lineage>
        <taxon>Eukaryota</taxon>
        <taxon>Metazoa</taxon>
        <taxon>Ecdysozoa</taxon>
        <taxon>Arthropoda</taxon>
        <taxon>Hexapoda</taxon>
        <taxon>Insecta</taxon>
        <taxon>Pterygota</taxon>
        <taxon>Neoptera</taxon>
        <taxon>Endopterygota</taxon>
        <taxon>Hymenoptera</taxon>
        <taxon>Apocrita</taxon>
        <taxon>Aculeata</taxon>
        <taxon>Apoidea</taxon>
        <taxon>Anthophila</taxon>
        <taxon>Apidae</taxon>
        <taxon>Tetragonisca</taxon>
    </lineage>
</organism>
<sequence length="15" mass="1710">MRTLKSGTVAKRFSK</sequence>
<gene>
    <name evidence="1" type="ORF">QLX08_004662</name>
</gene>
<evidence type="ECO:0000313" key="1">
    <source>
        <dbReference type="EMBL" id="KAK9303795.1"/>
    </source>
</evidence>